<name>A0A4R8QXG7_9PEZI</name>
<accession>A0A4R8QXG7</accession>
<keyword evidence="3" id="KW-1185">Reference proteome</keyword>
<dbReference type="EMBL" id="QAPG01000009">
    <property type="protein sequence ID" value="TDZ39653.1"/>
    <property type="molecule type" value="Genomic_DNA"/>
</dbReference>
<feature type="region of interest" description="Disordered" evidence="1">
    <location>
        <begin position="1"/>
        <end position="71"/>
    </location>
</feature>
<dbReference type="AlphaFoldDB" id="A0A4R8QXG7"/>
<proteinExistence type="predicted"/>
<organism evidence="2 3">
    <name type="scientific">Colletotrichum spinosum</name>
    <dbReference type="NCBI Taxonomy" id="1347390"/>
    <lineage>
        <taxon>Eukaryota</taxon>
        <taxon>Fungi</taxon>
        <taxon>Dikarya</taxon>
        <taxon>Ascomycota</taxon>
        <taxon>Pezizomycotina</taxon>
        <taxon>Sordariomycetes</taxon>
        <taxon>Hypocreomycetidae</taxon>
        <taxon>Glomerellales</taxon>
        <taxon>Glomerellaceae</taxon>
        <taxon>Colletotrichum</taxon>
        <taxon>Colletotrichum orbiculare species complex</taxon>
    </lineage>
</organism>
<reference evidence="2 3" key="1">
    <citation type="submission" date="2018-11" db="EMBL/GenBank/DDBJ databases">
        <title>Genome sequence and assembly of Colletotrichum spinosum.</title>
        <authorList>
            <person name="Gan P."/>
            <person name="Shirasu K."/>
        </authorList>
    </citation>
    <scope>NUCLEOTIDE SEQUENCE [LARGE SCALE GENOMIC DNA]</scope>
    <source>
        <strain evidence="2 3">CBS 515.97</strain>
    </source>
</reference>
<dbReference type="Proteomes" id="UP000295083">
    <property type="component" value="Unassembled WGS sequence"/>
</dbReference>
<sequence>MSSSNHHQSYSSQQTASSYYTMASTTGGQSRNDLVAQTPMQSYTTSTDASDRFYVTGQSSSRSAQTMTTQLGDWNQRWKSASLHH</sequence>
<evidence type="ECO:0000313" key="2">
    <source>
        <dbReference type="EMBL" id="TDZ39653.1"/>
    </source>
</evidence>
<comment type="caution">
    <text evidence="2">The sequence shown here is derived from an EMBL/GenBank/DDBJ whole genome shotgun (WGS) entry which is preliminary data.</text>
</comment>
<evidence type="ECO:0000313" key="3">
    <source>
        <dbReference type="Proteomes" id="UP000295083"/>
    </source>
</evidence>
<feature type="compositionally biased region" description="Polar residues" evidence="1">
    <location>
        <begin position="38"/>
        <end position="48"/>
    </location>
</feature>
<feature type="compositionally biased region" description="Polar residues" evidence="1">
    <location>
        <begin position="56"/>
        <end position="71"/>
    </location>
</feature>
<gene>
    <name evidence="2" type="ORF">C8035_v005375</name>
</gene>
<evidence type="ECO:0000256" key="1">
    <source>
        <dbReference type="SAM" id="MobiDB-lite"/>
    </source>
</evidence>
<protein>
    <submittedName>
        <fullName evidence="2">Uncharacterized protein</fullName>
    </submittedName>
</protein>
<feature type="compositionally biased region" description="Low complexity" evidence="1">
    <location>
        <begin position="1"/>
        <end position="26"/>
    </location>
</feature>